<evidence type="ECO:0000259" key="10">
    <source>
        <dbReference type="Pfam" id="PF02863"/>
    </source>
</evidence>
<protein>
    <recommendedName>
        <fullName evidence="7 8">Arginine repressor</fullName>
    </recommendedName>
</protein>
<evidence type="ECO:0000256" key="5">
    <source>
        <dbReference type="ARBA" id="ARBA00023125"/>
    </source>
</evidence>
<dbReference type="RefSeq" id="WP_125990710.1">
    <property type="nucleotide sequence ID" value="NZ_CP046640.1"/>
</dbReference>
<evidence type="ECO:0000256" key="1">
    <source>
        <dbReference type="ARBA" id="ARBA00004496"/>
    </source>
</evidence>
<dbReference type="EMBL" id="CP046640">
    <property type="protein sequence ID" value="QTL98508.1"/>
    <property type="molecule type" value="Genomic_DNA"/>
</dbReference>
<dbReference type="GO" id="GO:0005737">
    <property type="term" value="C:cytoplasm"/>
    <property type="evidence" value="ECO:0007669"/>
    <property type="project" value="UniProtKB-SubCell"/>
</dbReference>
<proteinExistence type="inferred from homology"/>
<evidence type="ECO:0000259" key="9">
    <source>
        <dbReference type="Pfam" id="PF01316"/>
    </source>
</evidence>
<comment type="similarity">
    <text evidence="2 7">Belongs to the ArgR family.</text>
</comment>
<evidence type="ECO:0000256" key="2">
    <source>
        <dbReference type="ARBA" id="ARBA00008316"/>
    </source>
</evidence>
<dbReference type="HAMAP" id="MF_00173">
    <property type="entry name" value="Arg_repressor"/>
    <property type="match status" value="1"/>
</dbReference>
<dbReference type="GO" id="GO:0051259">
    <property type="term" value="P:protein complex oligomerization"/>
    <property type="evidence" value="ECO:0007669"/>
    <property type="project" value="InterPro"/>
</dbReference>
<dbReference type="InterPro" id="IPR001669">
    <property type="entry name" value="Arg_repress"/>
</dbReference>
<dbReference type="InterPro" id="IPR036388">
    <property type="entry name" value="WH-like_DNA-bd_sf"/>
</dbReference>
<comment type="function">
    <text evidence="7">Regulates arginine biosynthesis genes.</text>
</comment>
<dbReference type="NCBIfam" id="TIGR01529">
    <property type="entry name" value="argR_whole"/>
    <property type="match status" value="1"/>
</dbReference>
<reference evidence="11" key="1">
    <citation type="submission" date="2019-12" db="EMBL/GenBank/DDBJ databases">
        <authorList>
            <person name="zhang j."/>
            <person name="sun C.M."/>
        </authorList>
    </citation>
    <scope>NUCLEOTIDE SEQUENCE</scope>
    <source>
        <strain evidence="11">NS-1</strain>
    </source>
</reference>
<evidence type="ECO:0000256" key="6">
    <source>
        <dbReference type="ARBA" id="ARBA00023163"/>
    </source>
</evidence>
<sequence length="150" mass="17140">MKSKRHLRILNLIKTYDISTQEELVARLEQEGIDVTQATISRDIKKLGLIKVPDGYGGYKYSLANERKQTDIYDWLKRMFQDFVVDMDYSENLIVLKTLPGTAMGLASAIDNIDWEDVIGTVAGDDTLLLIIKPKERTRGLFEKLQNFLA</sequence>
<feature type="domain" description="Arginine repressor DNA-binding" evidence="9">
    <location>
        <begin position="2"/>
        <end position="68"/>
    </location>
</feature>
<evidence type="ECO:0000256" key="7">
    <source>
        <dbReference type="HAMAP-Rule" id="MF_00173"/>
    </source>
</evidence>
<keyword evidence="7" id="KW-0055">Arginine biosynthesis</keyword>
<dbReference type="PANTHER" id="PTHR34471:SF1">
    <property type="entry name" value="ARGININE REPRESSOR"/>
    <property type="match status" value="1"/>
</dbReference>
<dbReference type="GO" id="GO:1900079">
    <property type="term" value="P:regulation of arginine biosynthetic process"/>
    <property type="evidence" value="ECO:0007669"/>
    <property type="project" value="UniProtKB-UniRule"/>
</dbReference>
<dbReference type="SUPFAM" id="SSF46785">
    <property type="entry name" value="Winged helix' DNA-binding domain"/>
    <property type="match status" value="1"/>
</dbReference>
<keyword evidence="4 7" id="KW-0805">Transcription regulation</keyword>
<keyword evidence="5 7" id="KW-0238">DNA-binding</keyword>
<dbReference type="GO" id="GO:0034618">
    <property type="term" value="F:arginine binding"/>
    <property type="evidence" value="ECO:0007669"/>
    <property type="project" value="InterPro"/>
</dbReference>
<dbReference type="Gene3D" id="3.30.1360.40">
    <property type="match status" value="1"/>
</dbReference>
<evidence type="ECO:0000256" key="3">
    <source>
        <dbReference type="ARBA" id="ARBA00022490"/>
    </source>
</evidence>
<evidence type="ECO:0000313" key="11">
    <source>
        <dbReference type="EMBL" id="QTL98508.1"/>
    </source>
</evidence>
<dbReference type="AlphaFoldDB" id="A0A8A7KFM7"/>
<organism evidence="11 12">
    <name type="scientific">Iocasia fonsfrigidae</name>
    <dbReference type="NCBI Taxonomy" id="2682810"/>
    <lineage>
        <taxon>Bacteria</taxon>
        <taxon>Bacillati</taxon>
        <taxon>Bacillota</taxon>
        <taxon>Clostridia</taxon>
        <taxon>Halanaerobiales</taxon>
        <taxon>Halanaerobiaceae</taxon>
        <taxon>Iocasia</taxon>
    </lineage>
</organism>
<dbReference type="InterPro" id="IPR020899">
    <property type="entry name" value="Arg_repress_C"/>
</dbReference>
<dbReference type="UniPathway" id="UPA00068"/>
<dbReference type="PRINTS" id="PR01467">
    <property type="entry name" value="ARGREPRESSOR"/>
</dbReference>
<dbReference type="GO" id="GO:0003700">
    <property type="term" value="F:DNA-binding transcription factor activity"/>
    <property type="evidence" value="ECO:0007669"/>
    <property type="project" value="UniProtKB-UniRule"/>
</dbReference>
<evidence type="ECO:0000256" key="4">
    <source>
        <dbReference type="ARBA" id="ARBA00023015"/>
    </source>
</evidence>
<dbReference type="Gene3D" id="1.10.10.10">
    <property type="entry name" value="Winged helix-like DNA-binding domain superfamily/Winged helix DNA-binding domain"/>
    <property type="match status" value="1"/>
</dbReference>
<gene>
    <name evidence="7 11" type="primary">argR</name>
    <name evidence="11" type="ORF">GM661_11270</name>
</gene>
<dbReference type="SUPFAM" id="SSF55252">
    <property type="entry name" value="C-terminal domain of arginine repressor"/>
    <property type="match status" value="1"/>
</dbReference>
<dbReference type="KEGG" id="ifn:GM661_11270"/>
<name>A0A8A7KFM7_9FIRM</name>
<dbReference type="InterPro" id="IPR020900">
    <property type="entry name" value="Arg_repress_DNA-bd"/>
</dbReference>
<keyword evidence="6 7" id="KW-0804">Transcription</keyword>
<comment type="subcellular location">
    <subcellularLocation>
        <location evidence="1 7">Cytoplasm</location>
    </subcellularLocation>
</comment>
<keyword evidence="3 7" id="KW-0963">Cytoplasm</keyword>
<dbReference type="Proteomes" id="UP000665020">
    <property type="component" value="Chromosome"/>
</dbReference>
<dbReference type="GO" id="GO:0006526">
    <property type="term" value="P:L-arginine biosynthetic process"/>
    <property type="evidence" value="ECO:0007669"/>
    <property type="project" value="UniProtKB-UniPathway"/>
</dbReference>
<feature type="domain" description="Arginine repressor C-terminal" evidence="10">
    <location>
        <begin position="80"/>
        <end position="146"/>
    </location>
</feature>
<keyword evidence="12" id="KW-1185">Reference proteome</keyword>
<dbReference type="Pfam" id="PF01316">
    <property type="entry name" value="Arg_repressor"/>
    <property type="match status" value="1"/>
</dbReference>
<keyword evidence="7" id="KW-0028">Amino-acid biosynthesis</keyword>
<comment type="pathway">
    <text evidence="7">Amino-acid biosynthesis; L-arginine biosynthesis [regulation].</text>
</comment>
<dbReference type="PANTHER" id="PTHR34471">
    <property type="entry name" value="ARGININE REPRESSOR"/>
    <property type="match status" value="1"/>
</dbReference>
<keyword evidence="7" id="KW-0678">Repressor</keyword>
<dbReference type="Pfam" id="PF02863">
    <property type="entry name" value="Arg_repressor_C"/>
    <property type="match status" value="1"/>
</dbReference>
<evidence type="ECO:0000256" key="8">
    <source>
        <dbReference type="NCBIfam" id="TIGR01529"/>
    </source>
</evidence>
<accession>A0A8A7KFM7</accession>
<dbReference type="GO" id="GO:0003677">
    <property type="term" value="F:DNA binding"/>
    <property type="evidence" value="ECO:0007669"/>
    <property type="project" value="UniProtKB-KW"/>
</dbReference>
<evidence type="ECO:0000313" key="12">
    <source>
        <dbReference type="Proteomes" id="UP000665020"/>
    </source>
</evidence>
<dbReference type="InterPro" id="IPR036251">
    <property type="entry name" value="Arg_repress_C_sf"/>
</dbReference>
<dbReference type="InterPro" id="IPR036390">
    <property type="entry name" value="WH_DNA-bd_sf"/>
</dbReference>